<comment type="caution">
    <text evidence="6">The sequence shown here is derived from an EMBL/GenBank/DDBJ whole genome shotgun (WGS) entry which is preliminary data.</text>
</comment>
<sequence>MSNVQLSKTGLKMSELTGVRSIMKDIKETNETDKPRDYVNVSAGNPLVLPEVEALWRKYAHELLDGQEFGEIIGRYGSSQGYEPFIDAIVHWFNAEYGWNLTKHNVLVTPGSQSLYFMAANAFSGPDEAGNQRSLVLPLCPDYTGYGGVVLSKDVLKTYKPTLDIKARHRFKYRPDIEKLTIDKSVGAVLFSRPCNPSGNLMTEQEVDRIVAMCAEQDVPVIIDSAYAPPFPDMVFTDMTPVWGENVIHCVSLSKVGLPGERIGVAIASEKYIQLLEAFQSNMNIHSSRFGQALAARAIMSGELAEVSTNVIKTFYHKRFLIWESALDRLMPDDVPWHLHVGEGSIFAWMWFKDLPISDAELYVELKQEGMIVVPGSTFFSGLNEPWSHIKECIRISLTASEEELERGVAILAKVIARVYQRAGITTR</sequence>
<feature type="domain" description="Aminotransferase class I/classII large" evidence="5">
    <location>
        <begin position="37"/>
        <end position="410"/>
    </location>
</feature>
<evidence type="ECO:0000313" key="7">
    <source>
        <dbReference type="Proteomes" id="UP000318102"/>
    </source>
</evidence>
<dbReference type="NCBIfam" id="NF006967">
    <property type="entry name" value="PRK09440.1-5"/>
    <property type="match status" value="1"/>
</dbReference>
<evidence type="ECO:0000256" key="4">
    <source>
        <dbReference type="ARBA" id="ARBA00022898"/>
    </source>
</evidence>
<dbReference type="OrthoDB" id="9813612at2"/>
<keyword evidence="4" id="KW-0663">Pyridoxal phosphate</keyword>
<reference evidence="6 7" key="1">
    <citation type="submission" date="2019-07" db="EMBL/GenBank/DDBJ databases">
        <authorList>
            <person name="Kim J."/>
        </authorList>
    </citation>
    <scope>NUCLEOTIDE SEQUENCE [LARGE SCALE GENOMIC DNA]</scope>
    <source>
        <strain evidence="6 7">N4</strain>
    </source>
</reference>
<dbReference type="EMBL" id="VNJK01000001">
    <property type="protein sequence ID" value="TVX92152.1"/>
    <property type="molecule type" value="Genomic_DNA"/>
</dbReference>
<accession>A0A559IWZ6</accession>
<dbReference type="Pfam" id="PF00155">
    <property type="entry name" value="Aminotran_1_2"/>
    <property type="match status" value="1"/>
</dbReference>
<dbReference type="SUPFAM" id="SSF53383">
    <property type="entry name" value="PLP-dependent transferases"/>
    <property type="match status" value="1"/>
</dbReference>
<comment type="cofactor">
    <cofactor evidence="1">
        <name>pyridoxal 5'-phosphate</name>
        <dbReference type="ChEBI" id="CHEBI:597326"/>
    </cofactor>
</comment>
<dbReference type="PANTHER" id="PTHR42790:SF4">
    <property type="entry name" value="VALINE--PYRUVATE AMINOTRANSFERASE"/>
    <property type="match status" value="1"/>
</dbReference>
<keyword evidence="2 6" id="KW-0032">Aminotransferase</keyword>
<evidence type="ECO:0000259" key="5">
    <source>
        <dbReference type="Pfam" id="PF00155"/>
    </source>
</evidence>
<dbReference type="PANTHER" id="PTHR42790">
    <property type="entry name" value="AMINOTRANSFERASE"/>
    <property type="match status" value="1"/>
</dbReference>
<dbReference type="GO" id="GO:0030170">
    <property type="term" value="F:pyridoxal phosphate binding"/>
    <property type="evidence" value="ECO:0007669"/>
    <property type="project" value="InterPro"/>
</dbReference>
<evidence type="ECO:0000313" key="6">
    <source>
        <dbReference type="EMBL" id="TVX92152.1"/>
    </source>
</evidence>
<dbReference type="CDD" id="cd00609">
    <property type="entry name" value="AAT_like"/>
    <property type="match status" value="1"/>
</dbReference>
<proteinExistence type="predicted"/>
<dbReference type="GO" id="GO:1901605">
    <property type="term" value="P:alpha-amino acid metabolic process"/>
    <property type="evidence" value="ECO:0007669"/>
    <property type="project" value="TreeGrafter"/>
</dbReference>
<dbReference type="RefSeq" id="WP_144987338.1">
    <property type="nucleotide sequence ID" value="NZ_VNJK01000001.1"/>
</dbReference>
<dbReference type="Gene3D" id="3.40.640.10">
    <property type="entry name" value="Type I PLP-dependent aspartate aminotransferase-like (Major domain)"/>
    <property type="match status" value="1"/>
</dbReference>
<keyword evidence="7" id="KW-1185">Reference proteome</keyword>
<name>A0A559IWZ6_9BACL</name>
<organism evidence="6 7">
    <name type="scientific">Paenibacillus agilis</name>
    <dbReference type="NCBI Taxonomy" id="3020863"/>
    <lineage>
        <taxon>Bacteria</taxon>
        <taxon>Bacillati</taxon>
        <taxon>Bacillota</taxon>
        <taxon>Bacilli</taxon>
        <taxon>Bacillales</taxon>
        <taxon>Paenibacillaceae</taxon>
        <taxon>Paenibacillus</taxon>
    </lineage>
</organism>
<dbReference type="AlphaFoldDB" id="A0A559IWZ6"/>
<dbReference type="InterPro" id="IPR015424">
    <property type="entry name" value="PyrdxlP-dep_Trfase"/>
</dbReference>
<dbReference type="InterPro" id="IPR004839">
    <property type="entry name" value="Aminotransferase_I/II_large"/>
</dbReference>
<protein>
    <submittedName>
        <fullName evidence="6">Valine--pyruvate transaminase</fullName>
        <ecNumber evidence="6">2.6.1.66</ecNumber>
    </submittedName>
</protein>
<dbReference type="InterPro" id="IPR050859">
    <property type="entry name" value="Class-I_PLP-dep_aminotransf"/>
</dbReference>
<evidence type="ECO:0000256" key="2">
    <source>
        <dbReference type="ARBA" id="ARBA00022576"/>
    </source>
</evidence>
<dbReference type="GO" id="GO:0005829">
    <property type="term" value="C:cytosol"/>
    <property type="evidence" value="ECO:0007669"/>
    <property type="project" value="TreeGrafter"/>
</dbReference>
<dbReference type="InterPro" id="IPR015421">
    <property type="entry name" value="PyrdxlP-dep_Trfase_major"/>
</dbReference>
<dbReference type="EC" id="2.6.1.66" evidence="6"/>
<dbReference type="GO" id="GO:0009042">
    <property type="term" value="F:valine-pyruvate transaminase activity"/>
    <property type="evidence" value="ECO:0007669"/>
    <property type="project" value="UniProtKB-EC"/>
</dbReference>
<evidence type="ECO:0000256" key="3">
    <source>
        <dbReference type="ARBA" id="ARBA00022679"/>
    </source>
</evidence>
<keyword evidence="3 6" id="KW-0808">Transferase</keyword>
<gene>
    <name evidence="6" type="ORF">FPZ44_03230</name>
</gene>
<evidence type="ECO:0000256" key="1">
    <source>
        <dbReference type="ARBA" id="ARBA00001933"/>
    </source>
</evidence>
<dbReference type="Proteomes" id="UP000318102">
    <property type="component" value="Unassembled WGS sequence"/>
</dbReference>